<dbReference type="SUPFAM" id="SSF51735">
    <property type="entry name" value="NAD(P)-binding Rossmann-fold domains"/>
    <property type="match status" value="1"/>
</dbReference>
<name>A0A179F8K3_METCM</name>
<keyword evidence="2" id="KW-0521">NADP</keyword>
<comment type="caution">
    <text evidence="5">The sequence shown here is derived from an EMBL/GenBank/DDBJ whole genome shotgun (WGS) entry which is preliminary data.</text>
</comment>
<gene>
    <name evidence="5" type="ORF">VFPPC_14632</name>
</gene>
<dbReference type="InterPro" id="IPR051609">
    <property type="entry name" value="NmrA/Isoflavone_reductase-like"/>
</dbReference>
<dbReference type="Pfam" id="PF13460">
    <property type="entry name" value="NAD_binding_10"/>
    <property type="match status" value="1"/>
</dbReference>
<dbReference type="EMBL" id="LSBJ02000007">
    <property type="protein sequence ID" value="OAQ61825.1"/>
    <property type="molecule type" value="Genomic_DNA"/>
</dbReference>
<dbReference type="KEGG" id="pchm:VFPPC_14632"/>
<reference evidence="5 6" key="1">
    <citation type="journal article" date="2016" name="PLoS Pathog.">
        <title>Biosynthesis of antibiotic leucinostatins in bio-control fungus Purpureocillium lilacinum and their inhibition on phytophthora revealed by genome mining.</title>
        <authorList>
            <person name="Wang G."/>
            <person name="Liu Z."/>
            <person name="Lin R."/>
            <person name="Li E."/>
            <person name="Mao Z."/>
            <person name="Ling J."/>
            <person name="Yang Y."/>
            <person name="Yin W.B."/>
            <person name="Xie B."/>
        </authorList>
    </citation>
    <scope>NUCLEOTIDE SEQUENCE [LARGE SCALE GENOMIC DNA]</scope>
    <source>
        <strain evidence="5">170</strain>
    </source>
</reference>
<dbReference type="Gene3D" id="3.90.25.10">
    <property type="entry name" value="UDP-galactose 4-epimerase, domain 1"/>
    <property type="match status" value="1"/>
</dbReference>
<dbReference type="Proteomes" id="UP000078397">
    <property type="component" value="Unassembled WGS sequence"/>
</dbReference>
<evidence type="ECO:0000256" key="1">
    <source>
        <dbReference type="ARBA" id="ARBA00005725"/>
    </source>
</evidence>
<comment type="similarity">
    <text evidence="1">Belongs to the NmrA-type oxidoreductase family. Isoflavone reductase subfamily.</text>
</comment>
<protein>
    <submittedName>
        <fullName evidence="5">Nmra-like family protein</fullName>
    </submittedName>
</protein>
<dbReference type="OrthoDB" id="10000533at2759"/>
<dbReference type="Gene3D" id="3.40.50.720">
    <property type="entry name" value="NAD(P)-binding Rossmann-like Domain"/>
    <property type="match status" value="1"/>
</dbReference>
<dbReference type="InterPro" id="IPR036291">
    <property type="entry name" value="NAD(P)-bd_dom_sf"/>
</dbReference>
<proteinExistence type="inferred from homology"/>
<evidence type="ECO:0000313" key="6">
    <source>
        <dbReference type="Proteomes" id="UP000078397"/>
    </source>
</evidence>
<keyword evidence="3" id="KW-0560">Oxidoreductase</keyword>
<evidence type="ECO:0000256" key="3">
    <source>
        <dbReference type="ARBA" id="ARBA00023002"/>
    </source>
</evidence>
<dbReference type="GO" id="GO:0016491">
    <property type="term" value="F:oxidoreductase activity"/>
    <property type="evidence" value="ECO:0007669"/>
    <property type="project" value="UniProtKB-KW"/>
</dbReference>
<keyword evidence="6" id="KW-1185">Reference proteome</keyword>
<sequence length="307" mass="33527">MVVVAVAGGTGNVGRTIVETLLQTKHQVVVLARKASSSLEGPLTVKVDYSNVDATTQLLEEHKVHTIISALKITDENASAAQVNLIKAADSSSSVKRFIASGWGGIPSETSPLTALQRVSNDELRKSNLQWTRFVNGYFSDYYGIPGVKTHFTPLSFVVDIAGRKAAIPGTGDEPMAFTYSYDLAKFVTAFLDVSEWNELTFCYGERITWNDFVKVAEEVTGASFDVVYDSSDKLAAGNITELPSHEKEFAAAPFPAAFARQLLAILGHWVVEGRFDIPVDESLNKAFPEINPLSVHDVLRQRDVVE</sequence>
<evidence type="ECO:0000313" key="5">
    <source>
        <dbReference type="EMBL" id="OAQ61825.1"/>
    </source>
</evidence>
<dbReference type="InterPro" id="IPR016040">
    <property type="entry name" value="NAD(P)-bd_dom"/>
</dbReference>
<dbReference type="PANTHER" id="PTHR47706:SF4">
    <property type="entry name" value="NMRA-LIKE DOMAIN-CONTAINING PROTEIN"/>
    <property type="match status" value="1"/>
</dbReference>
<evidence type="ECO:0000256" key="2">
    <source>
        <dbReference type="ARBA" id="ARBA00022857"/>
    </source>
</evidence>
<dbReference type="AlphaFoldDB" id="A0A179F8K3"/>
<dbReference type="PANTHER" id="PTHR47706">
    <property type="entry name" value="NMRA-LIKE FAMILY PROTEIN"/>
    <property type="match status" value="1"/>
</dbReference>
<feature type="domain" description="NAD(P)-binding" evidence="4">
    <location>
        <begin position="8"/>
        <end position="132"/>
    </location>
</feature>
<evidence type="ECO:0000259" key="4">
    <source>
        <dbReference type="Pfam" id="PF13460"/>
    </source>
</evidence>
<accession>A0A179F8K3</accession>
<dbReference type="STRING" id="1380566.A0A179F8K3"/>
<dbReference type="RefSeq" id="XP_018139529.1">
    <property type="nucleotide sequence ID" value="XM_018292400.1"/>
</dbReference>
<organism evidence="5 6">
    <name type="scientific">Pochonia chlamydosporia 170</name>
    <dbReference type="NCBI Taxonomy" id="1380566"/>
    <lineage>
        <taxon>Eukaryota</taxon>
        <taxon>Fungi</taxon>
        <taxon>Dikarya</taxon>
        <taxon>Ascomycota</taxon>
        <taxon>Pezizomycotina</taxon>
        <taxon>Sordariomycetes</taxon>
        <taxon>Hypocreomycetidae</taxon>
        <taxon>Hypocreales</taxon>
        <taxon>Clavicipitaceae</taxon>
        <taxon>Pochonia</taxon>
    </lineage>
</organism>
<dbReference type="GeneID" id="28856394"/>